<protein>
    <submittedName>
        <fullName evidence="2">NTP transferase domain-containing protein</fullName>
    </submittedName>
</protein>
<dbReference type="Gene3D" id="3.90.550.10">
    <property type="entry name" value="Spore Coat Polysaccharide Biosynthesis Protein SpsA, Chain A"/>
    <property type="match status" value="1"/>
</dbReference>
<gene>
    <name evidence="2" type="ORF">WI372_02355</name>
</gene>
<dbReference type="RefSeq" id="WP_405278097.1">
    <property type="nucleotide sequence ID" value="NZ_JBBHLI010000001.1"/>
</dbReference>
<keyword evidence="2" id="KW-0808">Transferase</keyword>
<organism evidence="2 3">
    <name type="scientific">Gaopeijia maritima</name>
    <dbReference type="NCBI Taxonomy" id="3119007"/>
    <lineage>
        <taxon>Bacteria</taxon>
        <taxon>Pseudomonadati</taxon>
        <taxon>Gemmatimonadota</taxon>
        <taxon>Longimicrobiia</taxon>
        <taxon>Gaopeijiales</taxon>
        <taxon>Gaopeijiaceae</taxon>
        <taxon>Gaopeijia</taxon>
    </lineage>
</organism>
<dbReference type="GO" id="GO:0016740">
    <property type="term" value="F:transferase activity"/>
    <property type="evidence" value="ECO:0007669"/>
    <property type="project" value="UniProtKB-KW"/>
</dbReference>
<evidence type="ECO:0000259" key="1">
    <source>
        <dbReference type="Pfam" id="PF12804"/>
    </source>
</evidence>
<feature type="domain" description="MobA-like NTP transferase" evidence="1">
    <location>
        <begin position="9"/>
        <end position="148"/>
    </location>
</feature>
<proteinExistence type="predicted"/>
<dbReference type="InterPro" id="IPR029044">
    <property type="entry name" value="Nucleotide-diphossugar_trans"/>
</dbReference>
<evidence type="ECO:0000313" key="2">
    <source>
        <dbReference type="EMBL" id="MEK9499822.1"/>
    </source>
</evidence>
<dbReference type="Pfam" id="PF12804">
    <property type="entry name" value="NTP_transf_3"/>
    <property type="match status" value="1"/>
</dbReference>
<dbReference type="EMBL" id="JBBHLI010000001">
    <property type="protein sequence ID" value="MEK9499822.1"/>
    <property type="molecule type" value="Genomic_DNA"/>
</dbReference>
<accession>A0ABU9E6W6</accession>
<sequence length="314" mass="32337">MNANPPSLVLLAGGLGSRFGGAKQVEPVGPGGEPLGAYTAFDGLRAGFGEVVLLTRPGEEPGVRAVFEGALGADAPLRTVPQRFALPDGVRAPATRDRPWGTGHALLAAAAATPGRIGVANADDGYGRGAMIALHRALASAADGDAVLVTYPLATVLSPHGGVSRGWVRTGASGAEVVEVHDLERRSAGEGASGRTETGDAVVLPLDTPVSMNLWGLTPGAVAALRDEWARFVGDLDRHPGGPDRAEFQLSTALTALARRGRLRIVPQEGGSVWFGITWPDDLARVRGAVEALHRSGAYPVPLAAVPPFTRSSP</sequence>
<name>A0ABU9E6W6_9BACT</name>
<dbReference type="Proteomes" id="UP001484239">
    <property type="component" value="Unassembled WGS sequence"/>
</dbReference>
<dbReference type="InterPro" id="IPR025877">
    <property type="entry name" value="MobA-like_NTP_Trfase"/>
</dbReference>
<dbReference type="SUPFAM" id="SSF53448">
    <property type="entry name" value="Nucleotide-diphospho-sugar transferases"/>
    <property type="match status" value="1"/>
</dbReference>
<reference evidence="2 3" key="1">
    <citation type="submission" date="2024-02" db="EMBL/GenBank/DDBJ databases">
        <title>A novel Gemmatimonadota bacterium.</title>
        <authorList>
            <person name="Du Z.-J."/>
            <person name="Ye Y.-Q."/>
        </authorList>
    </citation>
    <scope>NUCLEOTIDE SEQUENCE [LARGE SCALE GENOMIC DNA]</scope>
    <source>
        <strain evidence="2 3">DH-20</strain>
    </source>
</reference>
<comment type="caution">
    <text evidence="2">The sequence shown here is derived from an EMBL/GenBank/DDBJ whole genome shotgun (WGS) entry which is preliminary data.</text>
</comment>
<keyword evidence="3" id="KW-1185">Reference proteome</keyword>
<evidence type="ECO:0000313" key="3">
    <source>
        <dbReference type="Proteomes" id="UP001484239"/>
    </source>
</evidence>